<feature type="compositionally biased region" description="Polar residues" evidence="8">
    <location>
        <begin position="1101"/>
        <end position="1116"/>
    </location>
</feature>
<feature type="compositionally biased region" description="Basic and acidic residues" evidence="8">
    <location>
        <begin position="1056"/>
        <end position="1067"/>
    </location>
</feature>
<dbReference type="Proteomes" id="UP000663881">
    <property type="component" value="Unassembled WGS sequence"/>
</dbReference>
<dbReference type="FunFam" id="3.30.200.20:FF:000358">
    <property type="entry name" value="Tau tubulin kinase 2b"/>
    <property type="match status" value="1"/>
</dbReference>
<feature type="compositionally biased region" description="Low complexity" evidence="8">
    <location>
        <begin position="721"/>
        <end position="731"/>
    </location>
</feature>
<dbReference type="InterPro" id="IPR047916">
    <property type="entry name" value="TTBK_Asator-like_STKc"/>
</dbReference>
<dbReference type="AlphaFoldDB" id="A0A818LDX6"/>
<evidence type="ECO:0000259" key="9">
    <source>
        <dbReference type="PROSITE" id="PS50011"/>
    </source>
</evidence>
<keyword evidence="3 7" id="KW-0547">Nucleotide-binding</keyword>
<feature type="compositionally biased region" description="Basic and acidic residues" evidence="8">
    <location>
        <begin position="757"/>
        <end position="766"/>
    </location>
</feature>
<dbReference type="OrthoDB" id="5979581at2759"/>
<feature type="compositionally biased region" description="Polar residues" evidence="8">
    <location>
        <begin position="418"/>
        <end position="430"/>
    </location>
</feature>
<feature type="region of interest" description="Disordered" evidence="8">
    <location>
        <begin position="842"/>
        <end position="863"/>
    </location>
</feature>
<dbReference type="PANTHER" id="PTHR11909">
    <property type="entry name" value="CASEIN KINASE-RELATED"/>
    <property type="match status" value="1"/>
</dbReference>
<dbReference type="SMART" id="SM00220">
    <property type="entry name" value="S_TKc"/>
    <property type="match status" value="1"/>
</dbReference>
<evidence type="ECO:0000256" key="3">
    <source>
        <dbReference type="ARBA" id="ARBA00022741"/>
    </source>
</evidence>
<feature type="region of interest" description="Disordered" evidence="8">
    <location>
        <begin position="361"/>
        <end position="544"/>
    </location>
</feature>
<dbReference type="FunFam" id="1.10.510.10:FF:000481">
    <property type="entry name" value="Asator, isoform D"/>
    <property type="match status" value="1"/>
</dbReference>
<dbReference type="InterPro" id="IPR050235">
    <property type="entry name" value="CK1_Ser-Thr_kinase"/>
</dbReference>
<dbReference type="EMBL" id="CAJNON010000989">
    <property type="protein sequence ID" value="CAF1413586.1"/>
    <property type="molecule type" value="Genomic_DNA"/>
</dbReference>
<feature type="compositionally biased region" description="Polar residues" evidence="8">
    <location>
        <begin position="472"/>
        <end position="486"/>
    </location>
</feature>
<reference evidence="11" key="1">
    <citation type="submission" date="2021-02" db="EMBL/GenBank/DDBJ databases">
        <authorList>
            <person name="Nowell W R."/>
        </authorList>
    </citation>
    <scope>NUCLEOTIDE SEQUENCE</scope>
</reference>
<dbReference type="Gene3D" id="1.10.510.10">
    <property type="entry name" value="Transferase(Phosphotransferase) domain 1"/>
    <property type="match status" value="1"/>
</dbReference>
<keyword evidence="4" id="KW-0418">Kinase</keyword>
<feature type="binding site" evidence="7">
    <location>
        <position position="46"/>
    </location>
    <ligand>
        <name>ATP</name>
        <dbReference type="ChEBI" id="CHEBI:30616"/>
    </ligand>
</feature>
<feature type="compositionally biased region" description="Low complexity" evidence="8">
    <location>
        <begin position="605"/>
        <end position="623"/>
    </location>
</feature>
<name>A0A818LDX6_9BILA</name>
<dbReference type="CDD" id="cd14017">
    <property type="entry name" value="STKc_TTBK"/>
    <property type="match status" value="1"/>
</dbReference>
<sequence>MSEADLLQPGNIVRERWQVTSKIGGGGFGQIYEALDRVTKENVALKLESAKQPKQVLKMEVTVLRRLQGKDHVCKFLGGGTNELYNYVVMTLQGKNLAELRRSQSRQCFTLSTSLRISLQILQAIEYIHSIGFLHRDVKPSNFSMGRLPTTCRKVFMLDFGLARKYTNAEGNVRAARPQAGFRGTVRYASINAHKNREMGRHDDLWSLFYMLIEFITGQLPWRRIKDKEQVGQMKDKYDHTHFLKSLPSEFKQFLEHVQTLRYEDKPDYDLLQNLFRTSITRRGYKDQELYDWEKEGNGIEDEINLNRPSVSSQQQQQQQILSSINNKLSADMTKAVMTAQPTLTINTRQQATEADILDERWKSTKQSSATSDHSPRRSIPKSLDRNTRRSGAVIQSTNSTEKDTSLSKKHHHHQPRTPLTTTQISELSQRLRRPNTSKSSIGEPLTPTSKLVGKEDSPASASHSDSGKIRNGTQNRSYQFKTSDAPNLDEPLSPALIMYASSSGMEHGKPPKTPRSNRTGNSRSDAVVVTRQSMTTRGGDSEAISMPGATYAMKLGPQTVMSQWMISLDDNLDDEGSDNQHSAKWEDAQEKLQSTTHEPSQYHPAASSLSSPPVNNPLTPSNMNSQQTKAVNNLQSPVVYATVLNSNINAGRQQPPQQQQPQPQQQYHRPLLRNVDDNLGTLNSYDGKENKQLINHSNEQSIPETIPFESYRTIDGTINISYPRNNNNINSAGANRLSDDENGHDGDVDGEDEDNHEPSKRKSNEQSRQSNLMGDSFSRNISSSAFIDNSVRLSPNNSTELMMTMKRNREKNEILEDNVTHISRNGKTGYEHRTIVVSSVVRPNSSSSSSSSPSLPVEKHQQVKTRRYNFVPAPFNGTRLTAKSTEHLNRSLANDSFANYSTPPTTPPTVPSFQLPIKSNSPTSILKQNFHQKYIPSTKLQSSNYDEDEPVVNTRDENNDDSKSDARFLNGTRISSSSSSVVQPQCGDDFYKKLMFYEKNSSLNDNNNNTSSSRRSSYQQPTSILSTSRPYNGLMNRSTQQIPTGPNLSSNTTDRMSRSKSYKDLSDPPIAHPIYYHHQQPQPQPQQQQQQPSSSSHSSKYYSNYTNPSVINSMLGNGGGQTDYQRRQTSILTNNFMSDDISSSSTGHLPKPPPGIPSQNARRRRYKVDSLTIRQKDRTGDGSLERSPMT</sequence>
<dbReference type="PROSITE" id="PS00107">
    <property type="entry name" value="PROTEIN_KINASE_ATP"/>
    <property type="match status" value="1"/>
</dbReference>
<dbReference type="InterPro" id="IPR011009">
    <property type="entry name" value="Kinase-like_dom_sf"/>
</dbReference>
<feature type="compositionally biased region" description="Polar residues" evidence="8">
    <location>
        <begin position="1138"/>
        <end position="1148"/>
    </location>
</feature>
<evidence type="ECO:0000256" key="5">
    <source>
        <dbReference type="ARBA" id="ARBA00022840"/>
    </source>
</evidence>
<evidence type="ECO:0000256" key="8">
    <source>
        <dbReference type="SAM" id="MobiDB-lite"/>
    </source>
</evidence>
<feature type="compositionally biased region" description="Polar residues" evidence="8">
    <location>
        <begin position="515"/>
        <end position="539"/>
    </location>
</feature>
<evidence type="ECO:0000256" key="7">
    <source>
        <dbReference type="PROSITE-ProRule" id="PRU10141"/>
    </source>
</evidence>
<dbReference type="GO" id="GO:0015630">
    <property type="term" value="C:microtubule cytoskeleton"/>
    <property type="evidence" value="ECO:0007669"/>
    <property type="project" value="UniProtKB-ARBA"/>
</dbReference>
<evidence type="ECO:0000313" key="10">
    <source>
        <dbReference type="EMBL" id="CAF1413586.1"/>
    </source>
</evidence>
<feature type="region of interest" description="Disordered" evidence="8">
    <location>
        <begin position="572"/>
        <end position="626"/>
    </location>
</feature>
<dbReference type="Proteomes" id="UP000663891">
    <property type="component" value="Unassembled WGS sequence"/>
</dbReference>
<dbReference type="PROSITE" id="PS50011">
    <property type="entry name" value="PROTEIN_KINASE_DOM"/>
    <property type="match status" value="1"/>
</dbReference>
<proteinExistence type="inferred from homology"/>
<feature type="region of interest" description="Disordered" evidence="8">
    <location>
        <begin position="1138"/>
        <end position="1191"/>
    </location>
</feature>
<feature type="domain" description="Protein kinase" evidence="9">
    <location>
        <begin position="17"/>
        <end position="276"/>
    </location>
</feature>
<dbReference type="InterPro" id="IPR017441">
    <property type="entry name" value="Protein_kinase_ATP_BS"/>
</dbReference>
<feature type="region of interest" description="Disordered" evidence="8">
    <location>
        <begin position="1002"/>
        <end position="1125"/>
    </location>
</feature>
<evidence type="ECO:0000256" key="1">
    <source>
        <dbReference type="ARBA" id="ARBA00022527"/>
    </source>
</evidence>
<feature type="compositionally biased region" description="Polar residues" evidence="8">
    <location>
        <begin position="1019"/>
        <end position="1055"/>
    </location>
</feature>
<dbReference type="EMBL" id="CAJOAY010000164">
    <property type="protein sequence ID" value="CAF3567063.1"/>
    <property type="molecule type" value="Genomic_DNA"/>
</dbReference>
<keyword evidence="1" id="KW-0723">Serine/threonine-protein kinase</keyword>
<evidence type="ECO:0000256" key="4">
    <source>
        <dbReference type="ARBA" id="ARBA00022777"/>
    </source>
</evidence>
<dbReference type="SUPFAM" id="SSF56112">
    <property type="entry name" value="Protein kinase-like (PK-like)"/>
    <property type="match status" value="1"/>
</dbReference>
<comment type="caution">
    <text evidence="11">The sequence shown here is derived from an EMBL/GenBank/DDBJ whole genome shotgun (WGS) entry which is preliminary data.</text>
</comment>
<feature type="compositionally biased region" description="Low complexity" evidence="8">
    <location>
        <begin position="842"/>
        <end position="857"/>
    </location>
</feature>
<organism evidence="11 12">
    <name type="scientific">Adineta steineri</name>
    <dbReference type="NCBI Taxonomy" id="433720"/>
    <lineage>
        <taxon>Eukaryota</taxon>
        <taxon>Metazoa</taxon>
        <taxon>Spiralia</taxon>
        <taxon>Gnathifera</taxon>
        <taxon>Rotifera</taxon>
        <taxon>Eurotatoria</taxon>
        <taxon>Bdelloidea</taxon>
        <taxon>Adinetida</taxon>
        <taxon>Adinetidae</taxon>
        <taxon>Adineta</taxon>
    </lineage>
</organism>
<dbReference type="InterPro" id="IPR000719">
    <property type="entry name" value="Prot_kinase_dom"/>
</dbReference>
<feature type="compositionally biased region" description="Basic and acidic residues" evidence="8">
    <location>
        <begin position="1175"/>
        <end position="1185"/>
    </location>
</feature>
<feature type="region of interest" description="Disordered" evidence="8">
    <location>
        <begin position="721"/>
        <end position="778"/>
    </location>
</feature>
<evidence type="ECO:0000256" key="6">
    <source>
        <dbReference type="ARBA" id="ARBA00061588"/>
    </source>
</evidence>
<comment type="similarity">
    <text evidence="6">Belongs to the protein kinase superfamily. CK1 Ser/Thr protein kinase family.</text>
</comment>
<dbReference type="GO" id="GO:0005524">
    <property type="term" value="F:ATP binding"/>
    <property type="evidence" value="ECO:0007669"/>
    <property type="project" value="UniProtKB-UniRule"/>
</dbReference>
<feature type="compositionally biased region" description="Basic and acidic residues" evidence="8">
    <location>
        <begin position="582"/>
        <end position="591"/>
    </location>
</feature>
<keyword evidence="2" id="KW-0808">Transferase</keyword>
<evidence type="ECO:0000313" key="11">
    <source>
        <dbReference type="EMBL" id="CAF3567063.1"/>
    </source>
</evidence>
<feature type="compositionally biased region" description="Low complexity" evidence="8">
    <location>
        <begin position="1002"/>
        <end position="1018"/>
    </location>
</feature>
<protein>
    <recommendedName>
        <fullName evidence="9">Protein kinase domain-containing protein</fullName>
    </recommendedName>
</protein>
<dbReference type="Pfam" id="PF00069">
    <property type="entry name" value="Pkinase"/>
    <property type="match status" value="1"/>
</dbReference>
<feature type="compositionally biased region" description="Basic and acidic residues" evidence="8">
    <location>
        <begin position="955"/>
        <end position="967"/>
    </location>
</feature>
<accession>A0A818LDX6</accession>
<gene>
    <name evidence="11" type="ORF">OKA104_LOCUS4902</name>
    <name evidence="10" type="ORF">VCS650_LOCUS37273</name>
</gene>
<evidence type="ECO:0000256" key="2">
    <source>
        <dbReference type="ARBA" id="ARBA00022679"/>
    </source>
</evidence>
<feature type="compositionally biased region" description="Low complexity" evidence="8">
    <location>
        <begin position="1078"/>
        <end position="1100"/>
    </location>
</feature>
<feature type="compositionally biased region" description="Polar residues" evidence="8">
    <location>
        <begin position="767"/>
        <end position="778"/>
    </location>
</feature>
<dbReference type="GO" id="GO:0004674">
    <property type="term" value="F:protein serine/threonine kinase activity"/>
    <property type="evidence" value="ECO:0007669"/>
    <property type="project" value="UniProtKB-KW"/>
</dbReference>
<evidence type="ECO:0000313" key="12">
    <source>
        <dbReference type="Proteomes" id="UP000663881"/>
    </source>
</evidence>
<feature type="region of interest" description="Disordered" evidence="8">
    <location>
        <begin position="938"/>
        <end position="969"/>
    </location>
</feature>
<keyword evidence="5 7" id="KW-0067">ATP-binding</keyword>
<feature type="compositionally biased region" description="Basic and acidic residues" evidence="8">
    <location>
        <begin position="738"/>
        <end position="748"/>
    </location>
</feature>